<dbReference type="EMBL" id="CP024087">
    <property type="protein sequence ID" value="AYF32044.1"/>
    <property type="molecule type" value="Genomic_DNA"/>
</dbReference>
<reference evidence="2 3" key="1">
    <citation type="submission" date="2017-10" db="EMBL/GenBank/DDBJ databases">
        <title>Integration of genomic and chemical information greatly accelerates assignment of the full stereostructure of myelolactone, a potent inhibitor of myeloma from a marine-derived Micromonospora.</title>
        <authorList>
            <person name="Kim M.C."/>
            <person name="Machado H."/>
            <person name="Jensen P.R."/>
            <person name="Fenical W."/>
        </authorList>
    </citation>
    <scope>NUCLEOTIDE SEQUENCE [LARGE SCALE GENOMIC DNA]</scope>
    <source>
        <strain evidence="2 3">CNY-010</strain>
    </source>
</reference>
<feature type="domain" description="DUF3846" evidence="1">
    <location>
        <begin position="1"/>
        <end position="87"/>
    </location>
</feature>
<name>A0A386X089_9ACTN</name>
<dbReference type="Pfam" id="PF12957">
    <property type="entry name" value="DUF3846"/>
    <property type="match status" value="1"/>
</dbReference>
<sequence>MTYLVIDPDGALHVRDRPPTLDAINAEVGDGGTDRVPLGVNARGFVNDVGHLAGLPRNVVGSLLLMCCGAAHQPYAGPVVVVGWDRHAWDGVEIRSLPPEVLEALRGLHTDIRTVVDGGVPRDRCDPLWVAQVREAAAFVAAADTPTITIRRGLPT</sequence>
<accession>A0A386X089</accession>
<dbReference type="KEGG" id="mtua:CSH63_32330"/>
<protein>
    <recommendedName>
        <fullName evidence="1">DUF3846 domain-containing protein</fullName>
    </recommendedName>
</protein>
<dbReference type="RefSeq" id="WP_120573435.1">
    <property type="nucleotide sequence ID" value="NZ_CP024087.1"/>
</dbReference>
<evidence type="ECO:0000313" key="2">
    <source>
        <dbReference type="EMBL" id="AYF32044.1"/>
    </source>
</evidence>
<dbReference type="Proteomes" id="UP000267804">
    <property type="component" value="Chromosome"/>
</dbReference>
<organism evidence="2 3">
    <name type="scientific">Micromonospora tulbaghiae</name>
    <dbReference type="NCBI Taxonomy" id="479978"/>
    <lineage>
        <taxon>Bacteria</taxon>
        <taxon>Bacillati</taxon>
        <taxon>Actinomycetota</taxon>
        <taxon>Actinomycetes</taxon>
        <taxon>Micromonosporales</taxon>
        <taxon>Micromonosporaceae</taxon>
        <taxon>Micromonospora</taxon>
    </lineage>
</organism>
<dbReference type="AlphaFoldDB" id="A0A386X089"/>
<proteinExistence type="predicted"/>
<dbReference type="InterPro" id="IPR024559">
    <property type="entry name" value="DUF3846"/>
</dbReference>
<evidence type="ECO:0000313" key="3">
    <source>
        <dbReference type="Proteomes" id="UP000267804"/>
    </source>
</evidence>
<gene>
    <name evidence="2" type="ORF">CSH63_32330</name>
</gene>
<evidence type="ECO:0000259" key="1">
    <source>
        <dbReference type="Pfam" id="PF12957"/>
    </source>
</evidence>